<comment type="caution">
    <text evidence="2">The sequence shown here is derived from an EMBL/GenBank/DDBJ whole genome shotgun (WGS) entry which is preliminary data.</text>
</comment>
<feature type="region of interest" description="Disordered" evidence="1">
    <location>
        <begin position="90"/>
        <end position="113"/>
    </location>
</feature>
<name>A0ABP7P162_9ACTN</name>
<sequence length="197" mass="20641">MGRGGAPRPGATARRFRFTPARFTPTRLAPGRATHARATHARLTLAHAMPRRVAPARIAHGRIAPALILFAPTPPAAALATACGNGNPGADEAGPGAATGASAPTAGRRTPSPAELCTSTVAYWARQTLHGREPHGDHQSMGLSNRQYDILRKVVGAARATKREQGVRAAQELTDRQVRAACVEQYRGGGPSDGPRQ</sequence>
<dbReference type="Proteomes" id="UP001500034">
    <property type="component" value="Unassembled WGS sequence"/>
</dbReference>
<accession>A0ABP7P162</accession>
<keyword evidence="3" id="KW-1185">Reference proteome</keyword>
<gene>
    <name evidence="2" type="ORF">GCM10022384_08680</name>
</gene>
<protein>
    <submittedName>
        <fullName evidence="2">Uncharacterized protein</fullName>
    </submittedName>
</protein>
<evidence type="ECO:0000313" key="3">
    <source>
        <dbReference type="Proteomes" id="UP001500034"/>
    </source>
</evidence>
<organism evidence="2 3">
    <name type="scientific">Streptomyces marokkonensis</name>
    <dbReference type="NCBI Taxonomy" id="324855"/>
    <lineage>
        <taxon>Bacteria</taxon>
        <taxon>Bacillati</taxon>
        <taxon>Actinomycetota</taxon>
        <taxon>Actinomycetes</taxon>
        <taxon>Kitasatosporales</taxon>
        <taxon>Streptomycetaceae</taxon>
        <taxon>Streptomyces</taxon>
    </lineage>
</organism>
<reference evidence="3" key="1">
    <citation type="journal article" date="2019" name="Int. J. Syst. Evol. Microbiol.">
        <title>The Global Catalogue of Microorganisms (GCM) 10K type strain sequencing project: providing services to taxonomists for standard genome sequencing and annotation.</title>
        <authorList>
            <consortium name="The Broad Institute Genomics Platform"/>
            <consortium name="The Broad Institute Genome Sequencing Center for Infectious Disease"/>
            <person name="Wu L."/>
            <person name="Ma J."/>
        </authorList>
    </citation>
    <scope>NUCLEOTIDE SEQUENCE [LARGE SCALE GENOMIC DNA]</scope>
    <source>
        <strain evidence="3">JCM 17027</strain>
    </source>
</reference>
<proteinExistence type="predicted"/>
<feature type="compositionally biased region" description="Low complexity" evidence="1">
    <location>
        <begin position="93"/>
        <end position="107"/>
    </location>
</feature>
<dbReference type="EMBL" id="BAABCQ010000011">
    <property type="protein sequence ID" value="GAA3957990.1"/>
    <property type="molecule type" value="Genomic_DNA"/>
</dbReference>
<evidence type="ECO:0000313" key="2">
    <source>
        <dbReference type="EMBL" id="GAA3957990.1"/>
    </source>
</evidence>
<evidence type="ECO:0000256" key="1">
    <source>
        <dbReference type="SAM" id="MobiDB-lite"/>
    </source>
</evidence>